<dbReference type="RefSeq" id="WP_200688175.1">
    <property type="nucleotide sequence ID" value="NZ_JAEPRQ010000007.1"/>
</dbReference>
<evidence type="ECO:0000313" key="2">
    <source>
        <dbReference type="Proteomes" id="UP000640485"/>
    </source>
</evidence>
<protein>
    <recommendedName>
        <fullName evidence="3">DUF4352 domain-containing protein</fullName>
    </recommendedName>
</protein>
<proteinExistence type="predicted"/>
<dbReference type="AlphaFoldDB" id="A0A934SN78"/>
<name>A0A934SN78_9RHOB</name>
<comment type="caution">
    <text evidence="1">The sequence shown here is derived from an EMBL/GenBank/DDBJ whole genome shotgun (WGS) entry which is preliminary data.</text>
</comment>
<dbReference type="EMBL" id="JAEPRQ010000007">
    <property type="protein sequence ID" value="MBK4217423.1"/>
    <property type="molecule type" value="Genomic_DNA"/>
</dbReference>
<organism evidence="1 2">
    <name type="scientific">Paracoccus caeni</name>
    <dbReference type="NCBI Taxonomy" id="657651"/>
    <lineage>
        <taxon>Bacteria</taxon>
        <taxon>Pseudomonadati</taxon>
        <taxon>Pseudomonadota</taxon>
        <taxon>Alphaproteobacteria</taxon>
        <taxon>Rhodobacterales</taxon>
        <taxon>Paracoccaceae</taxon>
        <taxon>Paracoccus</taxon>
    </lineage>
</organism>
<evidence type="ECO:0008006" key="3">
    <source>
        <dbReference type="Google" id="ProtNLM"/>
    </source>
</evidence>
<sequence length="182" mass="20002">MMRRIANLVVLLIGGGLLAGMLATVPDYNSAVQPFTTRVAAGEVAAGRLFSARFLDARTATEIAFERYGQTVLRETGGLFLIADFEVSDVRRSTRIEARWQGSSGREYSASKRFNWAPGDLETRWFQPGLTDRARAIFELPEDEIAGGRLILSTPAKPVLDSALYLDGVPVSATLPRLRLEQ</sequence>
<reference evidence="1" key="1">
    <citation type="submission" date="2021-01" db="EMBL/GenBank/DDBJ databases">
        <title>Paracoccus amoyensis sp. nov., isolated from the surface seawater along the coast of Xiamen Island, China.</title>
        <authorList>
            <person name="Lyu L."/>
        </authorList>
    </citation>
    <scope>NUCLEOTIDE SEQUENCE</scope>
    <source>
        <strain evidence="1">MJ17</strain>
    </source>
</reference>
<gene>
    <name evidence="1" type="ORF">JJJ17_15955</name>
</gene>
<dbReference type="Proteomes" id="UP000640485">
    <property type="component" value="Unassembled WGS sequence"/>
</dbReference>
<accession>A0A934SN78</accession>
<keyword evidence="2" id="KW-1185">Reference proteome</keyword>
<evidence type="ECO:0000313" key="1">
    <source>
        <dbReference type="EMBL" id="MBK4217423.1"/>
    </source>
</evidence>